<dbReference type="SUPFAM" id="SSF56281">
    <property type="entry name" value="Metallo-hydrolase/oxidoreductase"/>
    <property type="match status" value="1"/>
</dbReference>
<dbReference type="GO" id="GO:0006364">
    <property type="term" value="P:rRNA processing"/>
    <property type="evidence" value="ECO:0007669"/>
    <property type="project" value="UniProtKB-UniRule"/>
</dbReference>
<dbReference type="InterPro" id="IPR041636">
    <property type="entry name" value="RNase_J_C"/>
</dbReference>
<dbReference type="InterPro" id="IPR042173">
    <property type="entry name" value="RNase_J_2"/>
</dbReference>
<keyword evidence="9" id="KW-0698">rRNA processing</keyword>
<evidence type="ECO:0000313" key="14">
    <source>
        <dbReference type="EMBL" id="GEM49490.1"/>
    </source>
</evidence>
<dbReference type="Pfam" id="PF07521">
    <property type="entry name" value="RMMBL"/>
    <property type="match status" value="1"/>
</dbReference>
<keyword evidence="6 12" id="KW-0862">Zinc</keyword>
<evidence type="ECO:0000256" key="1">
    <source>
        <dbReference type="ARBA" id="ARBA00022490"/>
    </source>
</evidence>
<sequence length="546" mass="60544">MSEKHLEIIPLGGMGEIGKNMFAFRYADEIMIVDGGLAFPDSHMPGIDLVIPRIDYLQQNASLIKGWVLTHGHEDHIGAIPYILPRLPRVPIYGAKLTLGLLKEKLSEFGVKEADLMLKEVTTDDRIKLSKYFTVDLFRMTHSIPDNSGMIIHTPVGRIVHTGDFKLEQHPTDGKPSHLSKLAQAGAEGALVLISDSTNAERPGQTTSEQEVASAIEKIVAQAKGRVFVTTFASHVHRVQNIVHIAEKHRRRVVMEGRSMVKYAQVAQNLGYLTLKDPLISTDEMGDLQDDQVLFMCTGSQGQPMSVLSRLAIGTHAKLSLKAGDTVILSSSPIPGNEEAVNAVINRLYSLGVDVYYPPTYKVHASGHGSQEELKMIFNLVNPRYFLPWHGEPRHQINHARLAQALPNPPKRIIVAQNGDIIRVNKDEFKIAGKVPAGDVYVDGLGVGDINDEILLDRRTMSEDGILIITAVLHPEPHVELVSRGFVRTNRDLENSIRSVALEVLEVGMREKRALEDIRDDMYSAVRKFVRKVTGRTPVLIPMLVD</sequence>
<dbReference type="GO" id="GO:0005737">
    <property type="term" value="C:cytoplasm"/>
    <property type="evidence" value="ECO:0007669"/>
    <property type="project" value="UniProtKB-SubCell"/>
</dbReference>
<keyword evidence="4 9" id="KW-0255">Endonuclease</keyword>
<evidence type="ECO:0000256" key="10">
    <source>
        <dbReference type="PIRSR" id="PIRSR004803-1"/>
    </source>
</evidence>
<feature type="binding site" evidence="12">
    <location>
        <position position="443"/>
    </location>
    <ligand>
        <name>Ca(2+)</name>
        <dbReference type="ChEBI" id="CHEBI:29108"/>
    </ligand>
</feature>
<organism evidence="14 15">
    <name type="scientific">Deinococcus cellulosilyticus (strain DSM 18568 / NBRC 106333 / KACC 11606 / 5516J-15)</name>
    <dbReference type="NCBI Taxonomy" id="1223518"/>
    <lineage>
        <taxon>Bacteria</taxon>
        <taxon>Thermotogati</taxon>
        <taxon>Deinococcota</taxon>
        <taxon>Deinococci</taxon>
        <taxon>Deinococcales</taxon>
        <taxon>Deinococcaceae</taxon>
        <taxon>Deinococcus</taxon>
    </lineage>
</organism>
<dbReference type="Pfam" id="PF17770">
    <property type="entry name" value="RNase_J_C"/>
    <property type="match status" value="1"/>
</dbReference>
<proteinExistence type="inferred from homology"/>
<evidence type="ECO:0000256" key="9">
    <source>
        <dbReference type="HAMAP-Rule" id="MF_01491"/>
    </source>
</evidence>
<comment type="caution">
    <text evidence="14">The sequence shown here is derived from an EMBL/GenBank/DDBJ whole genome shotgun (WGS) entry which is preliminary data.</text>
</comment>
<dbReference type="GO" id="GO:0004534">
    <property type="term" value="F:5'-3' RNA exonuclease activity"/>
    <property type="evidence" value="ECO:0007669"/>
    <property type="project" value="UniProtKB-UniRule"/>
</dbReference>
<evidence type="ECO:0000313" key="15">
    <source>
        <dbReference type="Proteomes" id="UP000321306"/>
    </source>
</evidence>
<feature type="binding site" evidence="12">
    <location>
        <position position="48"/>
    </location>
    <ligand>
        <name>Ca(2+)</name>
        <dbReference type="ChEBI" id="CHEBI:29108"/>
    </ligand>
</feature>
<feature type="binding site" evidence="12">
    <location>
        <position position="46"/>
    </location>
    <ligand>
        <name>Ca(2+)</name>
        <dbReference type="ChEBI" id="CHEBI:29108"/>
    </ligand>
</feature>
<accession>A0A511N9M2</accession>
<dbReference type="Gene3D" id="3.10.20.580">
    <property type="match status" value="1"/>
</dbReference>
<feature type="binding site" evidence="12">
    <location>
        <position position="164"/>
    </location>
    <ligand>
        <name>Zn(2+)</name>
        <dbReference type="ChEBI" id="CHEBI:29105"/>
        <label>2</label>
        <note>catalytic</note>
    </ligand>
</feature>
<reference evidence="14 15" key="1">
    <citation type="submission" date="2019-07" db="EMBL/GenBank/DDBJ databases">
        <title>Whole genome shotgun sequence of Deinococcus cellulosilyticus NBRC 106333.</title>
        <authorList>
            <person name="Hosoyama A."/>
            <person name="Uohara A."/>
            <person name="Ohji S."/>
            <person name="Ichikawa N."/>
        </authorList>
    </citation>
    <scope>NUCLEOTIDE SEQUENCE [LARGE SCALE GENOMIC DNA]</scope>
    <source>
        <strain evidence="14 15">NBRC 106333</strain>
    </source>
</reference>
<keyword evidence="1 9" id="KW-0963">Cytoplasm</keyword>
<evidence type="ECO:0000259" key="13">
    <source>
        <dbReference type="SMART" id="SM00849"/>
    </source>
</evidence>
<dbReference type="InterPro" id="IPR030854">
    <property type="entry name" value="RNase_J_bac"/>
</dbReference>
<dbReference type="EC" id="3.1.-.-" evidence="9"/>
<evidence type="ECO:0000256" key="4">
    <source>
        <dbReference type="ARBA" id="ARBA00022759"/>
    </source>
</evidence>
<feature type="binding site" evidence="12">
    <location>
        <position position="75"/>
    </location>
    <ligand>
        <name>Zn(2+)</name>
        <dbReference type="ChEBI" id="CHEBI:29105"/>
        <label>1</label>
        <note>catalytic</note>
    </ligand>
</feature>
<feature type="binding site" evidence="12">
    <location>
        <position position="142"/>
    </location>
    <ligand>
        <name>Zn(2+)</name>
        <dbReference type="ChEBI" id="CHEBI:29105"/>
        <label>1</label>
        <note>catalytic</note>
    </ligand>
</feature>
<feature type="domain" description="Metallo-beta-lactamase" evidence="13">
    <location>
        <begin position="18"/>
        <end position="216"/>
    </location>
</feature>
<name>A0A511N9M2_DEIC1</name>
<comment type="cofactor">
    <cofactor evidence="12">
        <name>Zn(2+)</name>
        <dbReference type="ChEBI" id="CHEBI:29105"/>
    </cofactor>
    <text evidence="12">Binds 2 Zn(2+) ions per subunit. It is not clear if Zn(2+) or Mg(2+) is physiologically important.</text>
</comment>
<keyword evidence="7 9" id="KW-0269">Exonuclease</keyword>
<protein>
    <recommendedName>
        <fullName evidence="9">Ribonuclease J</fullName>
        <shortName evidence="9">RNase J</shortName>
        <ecNumber evidence="9">3.1.-.-</ecNumber>
    </recommendedName>
</protein>
<feature type="binding site" evidence="12">
    <location>
        <position position="73"/>
    </location>
    <ligand>
        <name>Zn(2+)</name>
        <dbReference type="ChEBI" id="CHEBI:29105"/>
        <label>1</label>
        <note>catalytic</note>
    </ligand>
</feature>
<keyword evidence="12" id="KW-0106">Calcium</keyword>
<dbReference type="EMBL" id="BJXB01000036">
    <property type="protein sequence ID" value="GEM49490.1"/>
    <property type="molecule type" value="Genomic_DNA"/>
</dbReference>
<dbReference type="PIRSF" id="PIRSF004803">
    <property type="entry name" value="RnjA"/>
    <property type="match status" value="1"/>
</dbReference>
<dbReference type="InterPro" id="IPR001279">
    <property type="entry name" value="Metallo-B-lactamas"/>
</dbReference>
<dbReference type="Pfam" id="PF22505">
    <property type="entry name" value="RNase_J_b_CASP"/>
    <property type="match status" value="1"/>
</dbReference>
<keyword evidence="2 9" id="KW-0540">Nuclease</keyword>
<evidence type="ECO:0000256" key="3">
    <source>
        <dbReference type="ARBA" id="ARBA00022723"/>
    </source>
</evidence>
<feature type="binding site" evidence="12">
    <location>
        <position position="390"/>
    </location>
    <ligand>
        <name>Zn(2+)</name>
        <dbReference type="ChEBI" id="CHEBI:29105"/>
        <label>2</label>
        <note>catalytic</note>
    </ligand>
</feature>
<feature type="active site" description="Proton donor" evidence="10">
    <location>
        <position position="196"/>
    </location>
</feature>
<dbReference type="NCBIfam" id="TIGR00649">
    <property type="entry name" value="MG423"/>
    <property type="match status" value="1"/>
</dbReference>
<keyword evidence="15" id="KW-1185">Reference proteome</keyword>
<comment type="subcellular location">
    <subcellularLocation>
        <location evidence="9">Cytoplasm</location>
    </subcellularLocation>
</comment>
<dbReference type="PANTHER" id="PTHR43694">
    <property type="entry name" value="RIBONUCLEASE J"/>
    <property type="match status" value="1"/>
</dbReference>
<keyword evidence="3 12" id="KW-0479">Metal-binding</keyword>
<feature type="binding site" evidence="11">
    <location>
        <begin position="233"/>
        <end position="235"/>
    </location>
    <ligand>
        <name>substrate</name>
    </ligand>
</feature>
<feature type="binding site" evidence="12">
    <location>
        <position position="76"/>
    </location>
    <ligand>
        <name>Zn(2+)</name>
        <dbReference type="ChEBI" id="CHEBI:29105"/>
        <label>1</label>
        <note>catalytic</note>
    </ligand>
</feature>
<dbReference type="PANTHER" id="PTHR43694:SF1">
    <property type="entry name" value="RIBONUCLEASE J"/>
    <property type="match status" value="1"/>
</dbReference>
<dbReference type="InterPro" id="IPR036866">
    <property type="entry name" value="RibonucZ/Hydroxyglut_hydro"/>
</dbReference>
<evidence type="ECO:0000256" key="11">
    <source>
        <dbReference type="PIRSR" id="PIRSR004803-2"/>
    </source>
</evidence>
<feature type="binding site" evidence="9 11">
    <location>
        <begin position="364"/>
        <end position="368"/>
    </location>
    <ligand>
        <name>substrate</name>
    </ligand>
</feature>
<dbReference type="AlphaFoldDB" id="A0A511N9M2"/>
<feature type="active site" description="Proton acceptor" evidence="10">
    <location>
        <position position="368"/>
    </location>
</feature>
<evidence type="ECO:0000256" key="7">
    <source>
        <dbReference type="ARBA" id="ARBA00022839"/>
    </source>
</evidence>
<evidence type="ECO:0000256" key="12">
    <source>
        <dbReference type="PIRSR" id="PIRSR004803-3"/>
    </source>
</evidence>
<evidence type="ECO:0000256" key="2">
    <source>
        <dbReference type="ARBA" id="ARBA00022722"/>
    </source>
</evidence>
<dbReference type="RefSeq" id="WP_146890149.1">
    <property type="nucleotide sequence ID" value="NZ_BJXB01000036.1"/>
</dbReference>
<comment type="similarity">
    <text evidence="9">Belongs to the metallo-beta-lactamase superfamily. RNA-metabolizing metallo-beta-lactamase-like family. Bacterial RNase J subfamily.</text>
</comment>
<dbReference type="Gene3D" id="3.40.50.10710">
    <property type="entry name" value="Metallo-hydrolase/oxidoreductase"/>
    <property type="match status" value="1"/>
</dbReference>
<dbReference type="GO" id="GO:0004521">
    <property type="term" value="F:RNA endonuclease activity"/>
    <property type="evidence" value="ECO:0007669"/>
    <property type="project" value="UniProtKB-UniRule"/>
</dbReference>
<evidence type="ECO:0000256" key="6">
    <source>
        <dbReference type="ARBA" id="ARBA00022833"/>
    </source>
</evidence>
<dbReference type="Pfam" id="PF00753">
    <property type="entry name" value="Lactamase_B"/>
    <property type="match status" value="1"/>
</dbReference>
<dbReference type="InterPro" id="IPR004613">
    <property type="entry name" value="RNase_J"/>
</dbReference>
<dbReference type="HAMAP" id="MF_01491">
    <property type="entry name" value="RNase_J_bact"/>
    <property type="match status" value="1"/>
</dbReference>
<comment type="subunit">
    <text evidence="9">Homodimer, may be a subunit of the RNA degradosome.</text>
</comment>
<comment type="function">
    <text evidence="9">An RNase that has 5'-3' exonuclease and possibly endonuclease activity. Involved in maturation of rRNA and in some organisms also mRNA maturation and/or decay.</text>
</comment>
<evidence type="ECO:0000256" key="8">
    <source>
        <dbReference type="ARBA" id="ARBA00022884"/>
    </source>
</evidence>
<dbReference type="SMART" id="SM00849">
    <property type="entry name" value="Lactamase_B"/>
    <property type="match status" value="1"/>
</dbReference>
<dbReference type="Gene3D" id="3.60.15.10">
    <property type="entry name" value="Ribonuclease Z/Hydroxyacylglutathione hydrolase-like"/>
    <property type="match status" value="1"/>
</dbReference>
<feature type="binding site" evidence="12">
    <location>
        <position position="71"/>
    </location>
    <ligand>
        <name>Zn(2+)</name>
        <dbReference type="ChEBI" id="CHEBI:29105"/>
        <label>1</label>
        <note>catalytic</note>
    </ligand>
</feature>
<dbReference type="OrthoDB" id="9758375at2"/>
<gene>
    <name evidence="9 14" type="primary">rnj</name>
    <name evidence="14" type="ORF">DC3_51250</name>
</gene>
<keyword evidence="5 9" id="KW-0378">Hydrolase</keyword>
<dbReference type="GO" id="GO:0008270">
    <property type="term" value="F:zinc ion binding"/>
    <property type="evidence" value="ECO:0007669"/>
    <property type="project" value="InterPro"/>
</dbReference>
<dbReference type="InterPro" id="IPR011108">
    <property type="entry name" value="RMMBL"/>
</dbReference>
<dbReference type="CDD" id="cd07714">
    <property type="entry name" value="RNaseJ_MBL-fold"/>
    <property type="match status" value="1"/>
</dbReference>
<evidence type="ECO:0000256" key="5">
    <source>
        <dbReference type="ARBA" id="ARBA00022801"/>
    </source>
</evidence>
<dbReference type="Proteomes" id="UP000321306">
    <property type="component" value="Unassembled WGS sequence"/>
</dbReference>
<keyword evidence="8 9" id="KW-0694">RNA-binding</keyword>
<dbReference type="GO" id="GO:0003723">
    <property type="term" value="F:RNA binding"/>
    <property type="evidence" value="ECO:0007669"/>
    <property type="project" value="UniProtKB-UniRule"/>
</dbReference>
<comment type="cofactor">
    <cofactor evidence="12">
        <name>Ca(2+)</name>
        <dbReference type="ChEBI" id="CHEBI:29108"/>
    </cofactor>
    <text evidence="12">Binds 1 Ca(2+) cation per subunit. Seen in 1 crystal structure, it is not clear if it is physiologically important.</text>
</comment>
<dbReference type="InterPro" id="IPR055132">
    <property type="entry name" value="RNase_J_b_CASP"/>
</dbReference>